<keyword evidence="2" id="KW-0238">DNA-binding</keyword>
<organism evidence="6 7">
    <name type="scientific">Paucibacter sediminis</name>
    <dbReference type="NCBI Taxonomy" id="3019553"/>
    <lineage>
        <taxon>Bacteria</taxon>
        <taxon>Pseudomonadati</taxon>
        <taxon>Pseudomonadota</taxon>
        <taxon>Betaproteobacteria</taxon>
        <taxon>Burkholderiales</taxon>
        <taxon>Sphaerotilaceae</taxon>
        <taxon>Roseateles</taxon>
    </lineage>
</organism>
<dbReference type="PROSITE" id="PS51063">
    <property type="entry name" value="HTH_CRP_2"/>
    <property type="match status" value="1"/>
</dbReference>
<sequence length="240" mass="25621">MPARSQPAANDDVRQHLALLLRGRWFAGISAPLREALLDAAALRSLPAGARLFGRGEPADGLYAVLRGALLISGVSEAGRQSSLLVLEPPSWFGEIALFDGGPRTHDAQALQDALLLHVPSSRLDALLAARPQYWRELGLLLADKLRRALLAFEDQALLGAGPRLARRLLMLAEGFETRPGGPCQRIALSQEQLAMMVAVSRQTANQLLKALAARGIVSLQRGGIEILDPAGLRAAAALD</sequence>
<accession>A0AA95NH41</accession>
<evidence type="ECO:0000259" key="5">
    <source>
        <dbReference type="PROSITE" id="PS51063"/>
    </source>
</evidence>
<dbReference type="Gene3D" id="2.60.120.10">
    <property type="entry name" value="Jelly Rolls"/>
    <property type="match status" value="1"/>
</dbReference>
<evidence type="ECO:0000313" key="7">
    <source>
        <dbReference type="Proteomes" id="UP001177769"/>
    </source>
</evidence>
<dbReference type="KEGG" id="pais:PFX98_00685"/>
<dbReference type="GO" id="GO:0005829">
    <property type="term" value="C:cytosol"/>
    <property type="evidence" value="ECO:0007669"/>
    <property type="project" value="TreeGrafter"/>
</dbReference>
<keyword evidence="3" id="KW-0804">Transcription</keyword>
<dbReference type="SMART" id="SM00419">
    <property type="entry name" value="HTH_CRP"/>
    <property type="match status" value="1"/>
</dbReference>
<dbReference type="AlphaFoldDB" id="A0AA95NH41"/>
<dbReference type="Pfam" id="PF00027">
    <property type="entry name" value="cNMP_binding"/>
    <property type="match status" value="1"/>
</dbReference>
<dbReference type="Proteomes" id="UP001177769">
    <property type="component" value="Chromosome"/>
</dbReference>
<evidence type="ECO:0000313" key="6">
    <source>
        <dbReference type="EMBL" id="WIT12153.1"/>
    </source>
</evidence>
<keyword evidence="1" id="KW-0805">Transcription regulation</keyword>
<dbReference type="Pfam" id="PF13545">
    <property type="entry name" value="HTH_Crp_2"/>
    <property type="match status" value="1"/>
</dbReference>
<dbReference type="InterPro" id="IPR036388">
    <property type="entry name" value="WH-like_DNA-bd_sf"/>
</dbReference>
<dbReference type="EMBL" id="CP116346">
    <property type="protein sequence ID" value="WIT12153.1"/>
    <property type="molecule type" value="Genomic_DNA"/>
</dbReference>
<evidence type="ECO:0000256" key="2">
    <source>
        <dbReference type="ARBA" id="ARBA00023125"/>
    </source>
</evidence>
<protein>
    <submittedName>
        <fullName evidence="6">Crp/Fnr family transcriptional regulator</fullName>
    </submittedName>
</protein>
<evidence type="ECO:0000256" key="3">
    <source>
        <dbReference type="ARBA" id="ARBA00023163"/>
    </source>
</evidence>
<evidence type="ECO:0000256" key="1">
    <source>
        <dbReference type="ARBA" id="ARBA00023015"/>
    </source>
</evidence>
<dbReference type="InterPro" id="IPR000595">
    <property type="entry name" value="cNMP-bd_dom"/>
</dbReference>
<keyword evidence="7" id="KW-1185">Reference proteome</keyword>
<dbReference type="InterPro" id="IPR050397">
    <property type="entry name" value="Env_Response_Regulators"/>
</dbReference>
<name>A0AA95NH41_9BURK</name>
<dbReference type="CDD" id="cd00038">
    <property type="entry name" value="CAP_ED"/>
    <property type="match status" value="1"/>
</dbReference>
<dbReference type="InterPro" id="IPR014710">
    <property type="entry name" value="RmlC-like_jellyroll"/>
</dbReference>
<proteinExistence type="predicted"/>
<dbReference type="GO" id="GO:0003677">
    <property type="term" value="F:DNA binding"/>
    <property type="evidence" value="ECO:0007669"/>
    <property type="project" value="UniProtKB-KW"/>
</dbReference>
<dbReference type="GO" id="GO:0003700">
    <property type="term" value="F:DNA-binding transcription factor activity"/>
    <property type="evidence" value="ECO:0007669"/>
    <property type="project" value="TreeGrafter"/>
</dbReference>
<dbReference type="InterPro" id="IPR018490">
    <property type="entry name" value="cNMP-bd_dom_sf"/>
</dbReference>
<dbReference type="RefSeq" id="WP_285233246.1">
    <property type="nucleotide sequence ID" value="NZ_CP116346.1"/>
</dbReference>
<feature type="domain" description="HTH crp-type" evidence="5">
    <location>
        <begin position="159"/>
        <end position="231"/>
    </location>
</feature>
<feature type="domain" description="Cyclic nucleotide-binding" evidence="4">
    <location>
        <begin position="25"/>
        <end position="128"/>
    </location>
</feature>
<dbReference type="Gene3D" id="1.10.10.10">
    <property type="entry name" value="Winged helix-like DNA-binding domain superfamily/Winged helix DNA-binding domain"/>
    <property type="match status" value="1"/>
</dbReference>
<reference evidence="6" key="1">
    <citation type="submission" date="2023-01" db="EMBL/GenBank/DDBJ databases">
        <title>Whole genome sequence of Paucibacter sp. S2-9 isolated from pond sediment.</title>
        <authorList>
            <person name="Jung J.Y."/>
        </authorList>
    </citation>
    <scope>NUCLEOTIDE SEQUENCE</scope>
    <source>
        <strain evidence="6">S2-9</strain>
    </source>
</reference>
<dbReference type="PROSITE" id="PS50042">
    <property type="entry name" value="CNMP_BINDING_3"/>
    <property type="match status" value="1"/>
</dbReference>
<dbReference type="SMART" id="SM00100">
    <property type="entry name" value="cNMP"/>
    <property type="match status" value="1"/>
</dbReference>
<dbReference type="PANTHER" id="PTHR24567">
    <property type="entry name" value="CRP FAMILY TRANSCRIPTIONAL REGULATORY PROTEIN"/>
    <property type="match status" value="1"/>
</dbReference>
<dbReference type="InterPro" id="IPR036390">
    <property type="entry name" value="WH_DNA-bd_sf"/>
</dbReference>
<gene>
    <name evidence="6" type="ORF">PFX98_00685</name>
</gene>
<dbReference type="InterPro" id="IPR012318">
    <property type="entry name" value="HTH_CRP"/>
</dbReference>
<dbReference type="PANTHER" id="PTHR24567:SF74">
    <property type="entry name" value="HTH-TYPE TRANSCRIPTIONAL REGULATOR ARCR"/>
    <property type="match status" value="1"/>
</dbReference>
<dbReference type="SUPFAM" id="SSF51206">
    <property type="entry name" value="cAMP-binding domain-like"/>
    <property type="match status" value="1"/>
</dbReference>
<dbReference type="SUPFAM" id="SSF46785">
    <property type="entry name" value="Winged helix' DNA-binding domain"/>
    <property type="match status" value="1"/>
</dbReference>
<evidence type="ECO:0000259" key="4">
    <source>
        <dbReference type="PROSITE" id="PS50042"/>
    </source>
</evidence>